<comment type="caution">
    <text evidence="1">The sequence shown here is derived from an EMBL/GenBank/DDBJ whole genome shotgun (WGS) entry which is preliminary data.</text>
</comment>
<gene>
    <name evidence="1" type="ORF">ENQ77_07490</name>
</gene>
<keyword evidence="1" id="KW-0808">Transferase</keyword>
<evidence type="ECO:0000313" key="1">
    <source>
        <dbReference type="EMBL" id="HEN28471.1"/>
    </source>
</evidence>
<protein>
    <submittedName>
        <fullName evidence="1">Glycosyltransferase family 2 protein</fullName>
    </submittedName>
</protein>
<dbReference type="CDD" id="cd00761">
    <property type="entry name" value="Glyco_tranf_GTA_type"/>
    <property type="match status" value="1"/>
</dbReference>
<organism evidence="1">
    <name type="scientific">candidate division WOR-3 bacterium</name>
    <dbReference type="NCBI Taxonomy" id="2052148"/>
    <lineage>
        <taxon>Bacteria</taxon>
        <taxon>Bacteria division WOR-3</taxon>
    </lineage>
</organism>
<dbReference type="GO" id="GO:0016740">
    <property type="term" value="F:transferase activity"/>
    <property type="evidence" value="ECO:0007669"/>
    <property type="project" value="UniProtKB-KW"/>
</dbReference>
<reference evidence="1" key="1">
    <citation type="journal article" date="2020" name="mSystems">
        <title>Genome- and Community-Level Interaction Insights into Carbon Utilization and Element Cycling Functions of Hydrothermarchaeota in Hydrothermal Sediment.</title>
        <authorList>
            <person name="Zhou Z."/>
            <person name="Liu Y."/>
            <person name="Xu W."/>
            <person name="Pan J."/>
            <person name="Luo Z.H."/>
            <person name="Li M."/>
        </authorList>
    </citation>
    <scope>NUCLEOTIDE SEQUENCE [LARGE SCALE GENOMIC DNA]</scope>
    <source>
        <strain evidence="1">SpSt-34</strain>
    </source>
</reference>
<dbReference type="AlphaFoldDB" id="A0A7C2P2D4"/>
<dbReference type="InterPro" id="IPR029044">
    <property type="entry name" value="Nucleotide-diphossugar_trans"/>
</dbReference>
<proteinExistence type="predicted"/>
<name>A0A7C2P2D4_UNCW3</name>
<sequence length="309" mass="36006">MTGTEHGVSCFMIVKDVLSQEYPFLEAIAQALPICDEFLISDGYSTDGTYEILVEISKLNPKIKVYRDRWPPLNKLTVLKDVTNALRKRCSGKYILYVQANEVIHEQSTAIVRELPEIWPNVILFSLPYIQLAGTIKFTEEFRGRLAKNYDFIEAIGDAWTLGLSRSFLKKELLKSLLKPRKILQYLVRGMLYTYANVPSSKYTRAVSLPKPIFRYWCATLSGFYKKLKMHQEMFKDFDFELPKKPKNLLEAANILKEISLKNNLDVPQYPSQFLEVPLNEHPRIMRDLLQEGVYRIRDEIYDLIEKTF</sequence>
<dbReference type="Gene3D" id="3.90.550.10">
    <property type="entry name" value="Spore Coat Polysaccharide Biosynthesis Protein SpsA, Chain A"/>
    <property type="match status" value="1"/>
</dbReference>
<dbReference type="EMBL" id="DSOL01000213">
    <property type="protein sequence ID" value="HEN28471.1"/>
    <property type="molecule type" value="Genomic_DNA"/>
</dbReference>
<dbReference type="SUPFAM" id="SSF53448">
    <property type="entry name" value="Nucleotide-diphospho-sugar transferases"/>
    <property type="match status" value="1"/>
</dbReference>
<accession>A0A7C2P2D4</accession>